<evidence type="ECO:0000313" key="5">
    <source>
        <dbReference type="EMBL" id="KAG2216032.1"/>
    </source>
</evidence>
<dbReference type="GO" id="GO:0016491">
    <property type="term" value="F:oxidoreductase activity"/>
    <property type="evidence" value="ECO:0007669"/>
    <property type="project" value="UniProtKB-KW"/>
</dbReference>
<organism evidence="5 6">
    <name type="scientific">Mucor plumbeus</name>
    <dbReference type="NCBI Taxonomy" id="97098"/>
    <lineage>
        <taxon>Eukaryota</taxon>
        <taxon>Fungi</taxon>
        <taxon>Fungi incertae sedis</taxon>
        <taxon>Mucoromycota</taxon>
        <taxon>Mucoromycotina</taxon>
        <taxon>Mucoromycetes</taxon>
        <taxon>Mucorales</taxon>
        <taxon>Mucorineae</taxon>
        <taxon>Mucoraceae</taxon>
        <taxon>Mucor</taxon>
    </lineage>
</organism>
<dbReference type="EMBL" id="JAEPRC010000001">
    <property type="protein sequence ID" value="KAG2216032.1"/>
    <property type="molecule type" value="Genomic_DNA"/>
</dbReference>
<evidence type="ECO:0000256" key="2">
    <source>
        <dbReference type="ARBA" id="ARBA00022857"/>
    </source>
</evidence>
<dbReference type="PANTHER" id="PTHR43544">
    <property type="entry name" value="SHORT-CHAIN DEHYDROGENASE/REDUCTASE"/>
    <property type="match status" value="1"/>
</dbReference>
<evidence type="ECO:0000256" key="4">
    <source>
        <dbReference type="RuleBase" id="RU000363"/>
    </source>
</evidence>
<dbReference type="PROSITE" id="PS00061">
    <property type="entry name" value="ADH_SHORT"/>
    <property type="match status" value="1"/>
</dbReference>
<evidence type="ECO:0000256" key="3">
    <source>
        <dbReference type="ARBA" id="ARBA00023002"/>
    </source>
</evidence>
<gene>
    <name evidence="5" type="ORF">INT46_007092</name>
</gene>
<dbReference type="SUPFAM" id="SSF51735">
    <property type="entry name" value="NAD(P)-binding Rossmann-fold domains"/>
    <property type="match status" value="1"/>
</dbReference>
<dbReference type="PRINTS" id="PR00080">
    <property type="entry name" value="SDRFAMILY"/>
</dbReference>
<dbReference type="CDD" id="cd05325">
    <property type="entry name" value="carb_red_sniffer_like_SDR_c"/>
    <property type="match status" value="1"/>
</dbReference>
<protein>
    <recommendedName>
        <fullName evidence="7">C-factor</fullName>
    </recommendedName>
</protein>
<evidence type="ECO:0008006" key="7">
    <source>
        <dbReference type="Google" id="ProtNLM"/>
    </source>
</evidence>
<dbReference type="OrthoDB" id="9876299at2759"/>
<dbReference type="Pfam" id="PF00106">
    <property type="entry name" value="adh_short"/>
    <property type="match status" value="1"/>
</dbReference>
<reference evidence="5" key="1">
    <citation type="submission" date="2020-12" db="EMBL/GenBank/DDBJ databases">
        <title>Metabolic potential, ecology and presence of endohyphal bacteria is reflected in genomic diversity of Mucoromycotina.</title>
        <authorList>
            <person name="Muszewska A."/>
            <person name="Okrasinska A."/>
            <person name="Steczkiewicz K."/>
            <person name="Drgas O."/>
            <person name="Orlowska M."/>
            <person name="Perlinska-Lenart U."/>
            <person name="Aleksandrzak-Piekarczyk T."/>
            <person name="Szatraj K."/>
            <person name="Zielenkiewicz U."/>
            <person name="Pilsyk S."/>
            <person name="Malc E."/>
            <person name="Mieczkowski P."/>
            <person name="Kruszewska J.S."/>
            <person name="Biernat P."/>
            <person name="Pawlowska J."/>
        </authorList>
    </citation>
    <scope>NUCLEOTIDE SEQUENCE</scope>
    <source>
        <strain evidence="5">CBS 226.32</strain>
    </source>
</reference>
<keyword evidence="2" id="KW-0521">NADP</keyword>
<dbReference type="InterPro" id="IPR002347">
    <property type="entry name" value="SDR_fam"/>
</dbReference>
<comment type="similarity">
    <text evidence="1 4">Belongs to the short-chain dehydrogenases/reductases (SDR) family.</text>
</comment>
<comment type="caution">
    <text evidence="5">The sequence shown here is derived from an EMBL/GenBank/DDBJ whole genome shotgun (WGS) entry which is preliminary data.</text>
</comment>
<name>A0A8H7RRS0_9FUNG</name>
<dbReference type="AlphaFoldDB" id="A0A8H7RRS0"/>
<dbReference type="InterPro" id="IPR020904">
    <property type="entry name" value="Sc_DH/Rdtase_CS"/>
</dbReference>
<accession>A0A8H7RRS0</accession>
<dbReference type="InterPro" id="IPR051468">
    <property type="entry name" value="Fungal_SecMetab_SDRs"/>
</dbReference>
<dbReference type="PRINTS" id="PR00081">
    <property type="entry name" value="GDHRDH"/>
</dbReference>
<keyword evidence="6" id="KW-1185">Reference proteome</keyword>
<dbReference type="Proteomes" id="UP000650833">
    <property type="component" value="Unassembled WGS sequence"/>
</dbReference>
<dbReference type="Gene3D" id="3.40.50.720">
    <property type="entry name" value="NAD(P)-binding Rossmann-like Domain"/>
    <property type="match status" value="1"/>
</dbReference>
<dbReference type="PANTHER" id="PTHR43544:SF7">
    <property type="entry name" value="NADB-LER2"/>
    <property type="match status" value="1"/>
</dbReference>
<dbReference type="GO" id="GO:0005737">
    <property type="term" value="C:cytoplasm"/>
    <property type="evidence" value="ECO:0007669"/>
    <property type="project" value="TreeGrafter"/>
</dbReference>
<dbReference type="InterPro" id="IPR036291">
    <property type="entry name" value="NAD(P)-bd_dom_sf"/>
</dbReference>
<evidence type="ECO:0000256" key="1">
    <source>
        <dbReference type="ARBA" id="ARBA00006484"/>
    </source>
</evidence>
<sequence>MSKTYVVTGASRGLGLEFVSQLAGKGNTVFACARNPGNSDRLQKLAENKNVFAIKLDTTNVESIKSAAEEISKNAPQGIDVLINNAGIGGEKSKSPETLLEDDLNTIFQTNVVGVSNVTKEFLPLLRKRGQDNVKKIVNISSILGSIELINQVSPAGAQPSYNISKAALNMYVKMLANNLAKENFIVYSSHPGWVKTDMGGDSAPVEIKDSIAGQLAKLESVTAKDNGGFFDFEGKTLPW</sequence>
<evidence type="ECO:0000313" key="6">
    <source>
        <dbReference type="Proteomes" id="UP000650833"/>
    </source>
</evidence>
<proteinExistence type="inferred from homology"/>
<keyword evidence="3" id="KW-0560">Oxidoreductase</keyword>